<keyword evidence="4" id="KW-1185">Reference proteome</keyword>
<evidence type="ECO:0000313" key="4">
    <source>
        <dbReference type="Proteomes" id="UP000609531"/>
    </source>
</evidence>
<reference evidence="3" key="1">
    <citation type="submission" date="2020-12" db="EMBL/GenBank/DDBJ databases">
        <title>Bacterial taxonomy.</title>
        <authorList>
            <person name="Pan X."/>
        </authorList>
    </citation>
    <scope>NUCLEOTIDE SEQUENCE</scope>
    <source>
        <strain evidence="3">B2012</strain>
    </source>
</reference>
<sequence>MERTLLIAAAAVLTVGPVAAQSADQYQNRLNLQNSQRQLDQISRDRQITTRDTTRAINDRIDRQSLQRQIDANSMPRYTVDPQQR</sequence>
<feature type="region of interest" description="Disordered" evidence="1">
    <location>
        <begin position="37"/>
        <end position="85"/>
    </location>
</feature>
<gene>
    <name evidence="3" type="ORF">JCR33_15675</name>
</gene>
<feature type="compositionally biased region" description="Basic and acidic residues" evidence="1">
    <location>
        <begin position="42"/>
        <end position="65"/>
    </location>
</feature>
<feature type="chain" id="PRO_5037091901" description="DUF4148 domain-containing protein" evidence="2">
    <location>
        <begin position="21"/>
        <end position="85"/>
    </location>
</feature>
<name>A0A934MIF6_9HYPH</name>
<evidence type="ECO:0000256" key="2">
    <source>
        <dbReference type="SAM" id="SignalP"/>
    </source>
</evidence>
<dbReference type="AlphaFoldDB" id="A0A934MIF6"/>
<evidence type="ECO:0000256" key="1">
    <source>
        <dbReference type="SAM" id="MobiDB-lite"/>
    </source>
</evidence>
<dbReference type="EMBL" id="JAEKJA010000013">
    <property type="protein sequence ID" value="MBJ3777146.1"/>
    <property type="molecule type" value="Genomic_DNA"/>
</dbReference>
<evidence type="ECO:0000313" key="3">
    <source>
        <dbReference type="EMBL" id="MBJ3777146.1"/>
    </source>
</evidence>
<protein>
    <recommendedName>
        <fullName evidence="5">DUF4148 domain-containing protein</fullName>
    </recommendedName>
</protein>
<dbReference type="Proteomes" id="UP000609531">
    <property type="component" value="Unassembled WGS sequence"/>
</dbReference>
<accession>A0A934MIF6</accession>
<dbReference type="RefSeq" id="WP_198883049.1">
    <property type="nucleotide sequence ID" value="NZ_JAEKJA010000013.1"/>
</dbReference>
<feature type="signal peptide" evidence="2">
    <location>
        <begin position="1"/>
        <end position="20"/>
    </location>
</feature>
<evidence type="ECO:0008006" key="5">
    <source>
        <dbReference type="Google" id="ProtNLM"/>
    </source>
</evidence>
<organism evidence="3 4">
    <name type="scientific">Acuticoccus mangrovi</name>
    <dbReference type="NCBI Taxonomy" id="2796142"/>
    <lineage>
        <taxon>Bacteria</taxon>
        <taxon>Pseudomonadati</taxon>
        <taxon>Pseudomonadota</taxon>
        <taxon>Alphaproteobacteria</taxon>
        <taxon>Hyphomicrobiales</taxon>
        <taxon>Amorphaceae</taxon>
        <taxon>Acuticoccus</taxon>
    </lineage>
</organism>
<keyword evidence="2" id="KW-0732">Signal</keyword>
<comment type="caution">
    <text evidence="3">The sequence shown here is derived from an EMBL/GenBank/DDBJ whole genome shotgun (WGS) entry which is preliminary data.</text>
</comment>
<proteinExistence type="predicted"/>